<evidence type="ECO:0000256" key="5">
    <source>
        <dbReference type="ARBA" id="ARBA00023136"/>
    </source>
</evidence>
<dbReference type="GO" id="GO:0022857">
    <property type="term" value="F:transmembrane transporter activity"/>
    <property type="evidence" value="ECO:0007669"/>
    <property type="project" value="InterPro"/>
</dbReference>
<organism evidence="7 8">
    <name type="scientific">Oesophagostomum dentatum</name>
    <name type="common">Nodular worm</name>
    <dbReference type="NCBI Taxonomy" id="61180"/>
    <lineage>
        <taxon>Eukaryota</taxon>
        <taxon>Metazoa</taxon>
        <taxon>Ecdysozoa</taxon>
        <taxon>Nematoda</taxon>
        <taxon>Chromadorea</taxon>
        <taxon>Rhabditida</taxon>
        <taxon>Rhabditina</taxon>
        <taxon>Rhabditomorpha</taxon>
        <taxon>Strongyloidea</taxon>
        <taxon>Strongylidae</taxon>
        <taxon>Oesophagostomum</taxon>
    </lineage>
</organism>
<keyword evidence="4 6" id="KW-1133">Transmembrane helix</keyword>
<sequence>MGSGKIDNRSEEPPLHFTVNQVPGIGSLILFGFQQMMISMSALLVVPFLQSNVVCAGSATTALRVRLIAASFFISGIATILQTTLGLRLCILHGPSYSFLPPLFAFATMPENECSANMTTVVPEEEWRSRLLTIQGSLAVSVLTIIALGASGLVGHFAKLVGPITYLIATGFSWLVCYLLTVSDIEPRGGEARTDKNHTVAVLKESPWFQVPYPGQFGLPQVSFGLMLGFLASCAACTMESIGDYQACARVVSRSTMQVTGVFLIFAGLFTKCAAVLASIPDAVVGGVLGMGLAMITGVAISNLQKVDLKLTRNTTIMGMAILLGALVPYHFEHNRVNFGIKSIDDCLNMLLSIRMLIAGITAFILDNTVSGATREQRGFVLKDADEELRKEEDGYAFPPSIRTYVNW</sequence>
<dbReference type="Proteomes" id="UP000053660">
    <property type="component" value="Unassembled WGS sequence"/>
</dbReference>
<name>A0A0B1TCE5_OESDE</name>
<keyword evidence="3 6" id="KW-0812">Transmembrane</keyword>
<feature type="transmembrane region" description="Helical" evidence="6">
    <location>
        <begin position="284"/>
        <end position="304"/>
    </location>
</feature>
<proteinExistence type="inferred from homology"/>
<gene>
    <name evidence="7" type="ORF">OESDEN_05105</name>
</gene>
<reference evidence="7 8" key="1">
    <citation type="submission" date="2014-03" db="EMBL/GenBank/DDBJ databases">
        <title>Draft genome of the hookworm Oesophagostomum dentatum.</title>
        <authorList>
            <person name="Mitreva M."/>
        </authorList>
    </citation>
    <scope>NUCLEOTIDE SEQUENCE [LARGE SCALE GENOMIC DNA]</scope>
    <source>
        <strain evidence="7 8">OD-Hann</strain>
    </source>
</reference>
<protein>
    <submittedName>
        <fullName evidence="7">Putative permease</fullName>
    </submittedName>
</protein>
<feature type="transmembrane region" description="Helical" evidence="6">
    <location>
        <begin position="352"/>
        <end position="370"/>
    </location>
</feature>
<evidence type="ECO:0000313" key="7">
    <source>
        <dbReference type="EMBL" id="KHJ94959.1"/>
    </source>
</evidence>
<evidence type="ECO:0000256" key="1">
    <source>
        <dbReference type="ARBA" id="ARBA00004141"/>
    </source>
</evidence>
<dbReference type="GO" id="GO:0016020">
    <property type="term" value="C:membrane"/>
    <property type="evidence" value="ECO:0007669"/>
    <property type="project" value="UniProtKB-SubCell"/>
</dbReference>
<evidence type="ECO:0000313" key="8">
    <source>
        <dbReference type="Proteomes" id="UP000053660"/>
    </source>
</evidence>
<comment type="similarity">
    <text evidence="2">Belongs to the nucleobase:cation symporter-2 (NCS2) (TC 2.A.40) family.</text>
</comment>
<feature type="transmembrane region" description="Helical" evidence="6">
    <location>
        <begin position="164"/>
        <end position="183"/>
    </location>
</feature>
<comment type="subcellular location">
    <subcellularLocation>
        <location evidence="1">Membrane</location>
        <topology evidence="1">Multi-pass membrane protein</topology>
    </subcellularLocation>
</comment>
<feature type="transmembrane region" description="Helical" evidence="6">
    <location>
        <begin position="316"/>
        <end position="332"/>
    </location>
</feature>
<dbReference type="PANTHER" id="PTHR11119">
    <property type="entry name" value="XANTHINE-URACIL / VITAMIN C PERMEASE FAMILY MEMBER"/>
    <property type="match status" value="1"/>
</dbReference>
<evidence type="ECO:0000256" key="2">
    <source>
        <dbReference type="ARBA" id="ARBA00008821"/>
    </source>
</evidence>
<accession>A0A0B1TCE5</accession>
<feature type="transmembrane region" description="Helical" evidence="6">
    <location>
        <begin position="28"/>
        <end position="49"/>
    </location>
</feature>
<feature type="transmembrane region" description="Helical" evidence="6">
    <location>
        <begin position="259"/>
        <end position="278"/>
    </location>
</feature>
<dbReference type="Pfam" id="PF00860">
    <property type="entry name" value="Xan_ur_permease"/>
    <property type="match status" value="2"/>
</dbReference>
<evidence type="ECO:0000256" key="6">
    <source>
        <dbReference type="SAM" id="Phobius"/>
    </source>
</evidence>
<keyword evidence="5 6" id="KW-0472">Membrane</keyword>
<dbReference type="InterPro" id="IPR006043">
    <property type="entry name" value="NCS2"/>
</dbReference>
<feature type="transmembrane region" description="Helical" evidence="6">
    <location>
        <begin position="69"/>
        <end position="91"/>
    </location>
</feature>
<evidence type="ECO:0000256" key="3">
    <source>
        <dbReference type="ARBA" id="ARBA00022692"/>
    </source>
</evidence>
<evidence type="ECO:0000256" key="4">
    <source>
        <dbReference type="ARBA" id="ARBA00022989"/>
    </source>
</evidence>
<keyword evidence="8" id="KW-1185">Reference proteome</keyword>
<feature type="transmembrane region" description="Helical" evidence="6">
    <location>
        <begin position="138"/>
        <end position="158"/>
    </location>
</feature>
<dbReference type="EMBL" id="KN550132">
    <property type="protein sequence ID" value="KHJ94959.1"/>
    <property type="molecule type" value="Genomic_DNA"/>
</dbReference>
<dbReference type="AlphaFoldDB" id="A0A0B1TCE5"/>
<dbReference type="OrthoDB" id="1641903at2759"/>